<keyword evidence="2" id="KW-0732">Signal</keyword>
<evidence type="ECO:0000256" key="1">
    <source>
        <dbReference type="SAM" id="MobiDB-lite"/>
    </source>
</evidence>
<organism evidence="4 5">
    <name type="scientific">Actinomadura montaniterrae</name>
    <dbReference type="NCBI Taxonomy" id="1803903"/>
    <lineage>
        <taxon>Bacteria</taxon>
        <taxon>Bacillati</taxon>
        <taxon>Actinomycetota</taxon>
        <taxon>Actinomycetes</taxon>
        <taxon>Streptosporangiales</taxon>
        <taxon>Thermomonosporaceae</taxon>
        <taxon>Actinomadura</taxon>
    </lineage>
</organism>
<proteinExistence type="predicted"/>
<accession>A0A6L3VF97</accession>
<feature type="compositionally biased region" description="Gly residues" evidence="1">
    <location>
        <begin position="143"/>
        <end position="155"/>
    </location>
</feature>
<evidence type="ECO:0000256" key="2">
    <source>
        <dbReference type="SAM" id="SignalP"/>
    </source>
</evidence>
<feature type="chain" id="PRO_5039432106" evidence="2">
    <location>
        <begin position="22"/>
        <end position="452"/>
    </location>
</feature>
<reference evidence="4 5" key="1">
    <citation type="submission" date="2019-09" db="EMBL/GenBank/DDBJ databases">
        <title>Actinomadura physcomitrii sp. nov., a novel actinomycete isolated from moss [Physcomitrium sphaericum (Ludw) Fuernr].</title>
        <authorList>
            <person name="Liu C."/>
            <person name="Zhuang X."/>
        </authorList>
    </citation>
    <scope>NUCLEOTIDE SEQUENCE [LARGE SCALE GENOMIC DNA]</scope>
    <source>
        <strain evidence="4 5">CYP1-1B</strain>
    </source>
</reference>
<feature type="signal peptide" evidence="2">
    <location>
        <begin position="1"/>
        <end position="21"/>
    </location>
</feature>
<dbReference type="RefSeq" id="WP_151546649.1">
    <property type="nucleotide sequence ID" value="NZ_WBMR01000305.1"/>
</dbReference>
<evidence type="ECO:0000313" key="5">
    <source>
        <dbReference type="Proteomes" id="UP000483004"/>
    </source>
</evidence>
<dbReference type="InterPro" id="IPR018535">
    <property type="entry name" value="DUF1996"/>
</dbReference>
<keyword evidence="5" id="KW-1185">Reference proteome</keyword>
<evidence type="ECO:0000313" key="4">
    <source>
        <dbReference type="EMBL" id="KAB2360241.1"/>
    </source>
</evidence>
<dbReference type="Proteomes" id="UP000483004">
    <property type="component" value="Unassembled WGS sequence"/>
</dbReference>
<feature type="region of interest" description="Disordered" evidence="1">
    <location>
        <begin position="46"/>
        <end position="204"/>
    </location>
</feature>
<feature type="compositionally biased region" description="Polar residues" evidence="1">
    <location>
        <begin position="185"/>
        <end position="204"/>
    </location>
</feature>
<feature type="domain" description="DUF1996" evidence="3">
    <location>
        <begin position="210"/>
        <end position="433"/>
    </location>
</feature>
<dbReference type="Pfam" id="PF09362">
    <property type="entry name" value="DUF1996"/>
    <property type="match status" value="1"/>
</dbReference>
<feature type="compositionally biased region" description="Gly residues" evidence="1">
    <location>
        <begin position="122"/>
        <end position="134"/>
    </location>
</feature>
<gene>
    <name evidence="4" type="ORF">F9B16_46335</name>
</gene>
<dbReference type="AlphaFoldDB" id="A0A6L3VF97"/>
<evidence type="ECO:0000259" key="3">
    <source>
        <dbReference type="Pfam" id="PF09362"/>
    </source>
</evidence>
<protein>
    <submittedName>
        <fullName evidence="4">DUF1996 domain-containing protein</fullName>
    </submittedName>
</protein>
<comment type="caution">
    <text evidence="4">The sequence shown here is derived from an EMBL/GenBank/DDBJ whole genome shotgun (WGS) entry which is preliminary data.</text>
</comment>
<dbReference type="PANTHER" id="PTHR43662">
    <property type="match status" value="1"/>
</dbReference>
<dbReference type="EMBL" id="WBMR01000305">
    <property type="protein sequence ID" value="KAB2360241.1"/>
    <property type="molecule type" value="Genomic_DNA"/>
</dbReference>
<dbReference type="OrthoDB" id="581239at2"/>
<name>A0A6L3VF97_9ACTN</name>
<sequence length="452" mass="46917">MGRKRKALAVIVPAVVLAASACNDVPGGAGALPGRATITADPAGHVQKYRGGRTSPPADGGGQQNGGGQDGGQDGGQNGDGQMPGMGDGQMPGMGDPSQTAVPTPPDSGSPDPAQTDPNQPGGDGQQNGDGQNGDGQNQNGDGQNGGQNGGGQGGQSQVKPGPTADQFVDIRQAQPVRQPRRTRAASTGVFTSSCGTNAGQKHSNPDNVIVAPGVQNGAHHIHDYVGNLDTSALSTDQTLAAAGTTCTNGDQSTYYWPVVRLRAGQDDSDRAAQSQVDGNTGSVVTPARVRLQFLGNPRSKVTAIPRFTRIVTGDAKASSKGTANAHAQWTCSGFENRAFTDKYPLCPKGSMVERVLNFPSCWDGQNTDSANHRDHMVFPDPRTGQCPQGRKAVPQLRMTLAYNLPAKALAFALDTFPEEGHDPVTDHGDFINVMTDQLMRKAVTAINGRRG</sequence>
<dbReference type="PANTHER" id="PTHR43662:SF3">
    <property type="entry name" value="DOMAIN PROTEIN, PUTATIVE (AFU_ORTHOLOGUE AFUA_6G11970)-RELATED"/>
    <property type="match status" value="1"/>
</dbReference>
<feature type="compositionally biased region" description="Gly residues" evidence="1">
    <location>
        <begin position="59"/>
        <end position="92"/>
    </location>
</feature>
<dbReference type="PROSITE" id="PS51257">
    <property type="entry name" value="PROKAR_LIPOPROTEIN"/>
    <property type="match status" value="1"/>
</dbReference>